<evidence type="ECO:0000256" key="1">
    <source>
        <dbReference type="ARBA" id="ARBA00005964"/>
    </source>
</evidence>
<dbReference type="SUPFAM" id="SSF53474">
    <property type="entry name" value="alpha/beta-Hydrolases"/>
    <property type="match status" value="1"/>
</dbReference>
<evidence type="ECO:0000313" key="5">
    <source>
        <dbReference type="EMBL" id="GAC79140.1"/>
    </source>
</evidence>
<dbReference type="PROSITE" id="PS00941">
    <property type="entry name" value="CARBOXYLESTERASE_B_2"/>
    <property type="match status" value="1"/>
</dbReference>
<comment type="similarity">
    <text evidence="1 3">Belongs to the type-B carboxylesterase/lipase family.</text>
</comment>
<dbReference type="InterPro" id="IPR029058">
    <property type="entry name" value="AB_hydrolase_fold"/>
</dbReference>
<evidence type="ECO:0000259" key="4">
    <source>
        <dbReference type="Pfam" id="PF00135"/>
    </source>
</evidence>
<dbReference type="ESTHER" id="9acto-m3ui91">
    <property type="family name" value="Carb_B_Bacteria"/>
</dbReference>
<dbReference type="InterPro" id="IPR000997">
    <property type="entry name" value="Cholinesterase"/>
</dbReference>
<accession>M3UI91</accession>
<dbReference type="OrthoDB" id="3199405at2"/>
<organism evidence="5 6">
    <name type="scientific">Gordonia malaquae NBRC 108250</name>
    <dbReference type="NCBI Taxonomy" id="1223542"/>
    <lineage>
        <taxon>Bacteria</taxon>
        <taxon>Bacillati</taxon>
        <taxon>Actinomycetota</taxon>
        <taxon>Actinomycetes</taxon>
        <taxon>Mycobacteriales</taxon>
        <taxon>Gordoniaceae</taxon>
        <taxon>Gordonia</taxon>
    </lineage>
</organism>
<evidence type="ECO:0000313" key="6">
    <source>
        <dbReference type="Proteomes" id="UP000035009"/>
    </source>
</evidence>
<keyword evidence="2 3" id="KW-0378">Hydrolase</keyword>
<dbReference type="SMR" id="M3UI91"/>
<gene>
    <name evidence="5" type="ORF">GM1_007_00990</name>
</gene>
<protein>
    <recommendedName>
        <fullName evidence="3">Carboxylic ester hydrolase</fullName>
        <ecNumber evidence="3">3.1.1.-</ecNumber>
    </recommendedName>
</protein>
<dbReference type="Pfam" id="PF00135">
    <property type="entry name" value="COesterase"/>
    <property type="match status" value="2"/>
</dbReference>
<dbReference type="PROSITE" id="PS00122">
    <property type="entry name" value="CARBOXYLESTERASE_B_1"/>
    <property type="match status" value="1"/>
</dbReference>
<dbReference type="InterPro" id="IPR002018">
    <property type="entry name" value="CarbesteraseB"/>
</dbReference>
<feature type="domain" description="Carboxylesterase type B" evidence="4">
    <location>
        <begin position="378"/>
        <end position="497"/>
    </location>
</feature>
<dbReference type="InterPro" id="IPR019826">
    <property type="entry name" value="Carboxylesterase_B_AS"/>
</dbReference>
<dbReference type="Gene3D" id="3.40.50.1820">
    <property type="entry name" value="alpha/beta hydrolase"/>
    <property type="match status" value="1"/>
</dbReference>
<dbReference type="eggNOG" id="COG2272">
    <property type="taxonomic scope" value="Bacteria"/>
</dbReference>
<dbReference type="EMBL" id="BAOP01000007">
    <property type="protein sequence ID" value="GAC79140.1"/>
    <property type="molecule type" value="Genomic_DNA"/>
</dbReference>
<name>M3UI91_GORML</name>
<dbReference type="STRING" id="410332.SAMN04488550_3798"/>
<dbReference type="InterPro" id="IPR019819">
    <property type="entry name" value="Carboxylesterase_B_CS"/>
</dbReference>
<dbReference type="EC" id="3.1.1.-" evidence="3"/>
<dbReference type="PRINTS" id="PR00878">
    <property type="entry name" value="CHOLNESTRASE"/>
</dbReference>
<proteinExistence type="inferred from homology"/>
<sequence>MAVMDTVVALVEGAVQGKRGRGSRRGTISWKGIPFAAPPVGEKRWHAPEPVTPWPGTLECFDYGPAPVQEKLFTARASGRFQPRSEDCLTLNVFAPTTESVTPRPVMVFNYGGAYILGGTSTPIYDGSYLARSRDVIVVTVNYRFGPFGFLDLSDYSTPERRFDSNVGLRDMIAGLEWVQRNIGAFGGDPDRVTVFGESAGGSAVLTLLSTPAAQGLFSRAISQSPAPELIVSKENAQIFADEFVRLVADPTRRRGPERTEEPLDPADVARIVDGASAHELLRIGNKLLGFARAANLSNPMPFAPTVDGEYLPQTPLDAARDGNTLPVPTIIGNNKDEGELFARFWDIMPDAAQALVGVDDPEIKMELELLYPGERDQVRMSADATFWEPTIRFAGYHSETAPTYVYRYDYAPAVLNATGIGATHATELLAVFGIYRDPIGVGLAAAGSWGSTKRITATMQSNWTWFARKGVPSPAWPAYRKDDRRVMILDDPPRVVRDPDGARRAAWERVHVPAAVLVEATR</sequence>
<dbReference type="Proteomes" id="UP000035009">
    <property type="component" value="Unassembled WGS sequence"/>
</dbReference>
<evidence type="ECO:0000256" key="3">
    <source>
        <dbReference type="RuleBase" id="RU361235"/>
    </source>
</evidence>
<feature type="domain" description="Carboxylesterase type B" evidence="4">
    <location>
        <begin position="5"/>
        <end position="349"/>
    </location>
</feature>
<evidence type="ECO:0000256" key="2">
    <source>
        <dbReference type="ARBA" id="ARBA00022801"/>
    </source>
</evidence>
<dbReference type="InterPro" id="IPR050309">
    <property type="entry name" value="Type-B_Carboxylest/Lipase"/>
</dbReference>
<dbReference type="AlphaFoldDB" id="M3UI91"/>
<comment type="caution">
    <text evidence="5">The sequence shown here is derived from an EMBL/GenBank/DDBJ whole genome shotgun (WGS) entry which is preliminary data.</text>
</comment>
<keyword evidence="6" id="KW-1185">Reference proteome</keyword>
<dbReference type="RefSeq" id="WP_008377455.1">
    <property type="nucleotide sequence ID" value="NZ_BAOP01000007.1"/>
</dbReference>
<dbReference type="GO" id="GO:0004104">
    <property type="term" value="F:cholinesterase activity"/>
    <property type="evidence" value="ECO:0007669"/>
    <property type="project" value="InterPro"/>
</dbReference>
<reference evidence="5 6" key="1">
    <citation type="submission" date="2013-02" db="EMBL/GenBank/DDBJ databases">
        <title>Whole genome shotgun sequence of Gordonia malaquae NBRC 108250.</title>
        <authorList>
            <person name="Yoshida I."/>
            <person name="Hosoyama A."/>
            <person name="Tsuchikane K."/>
            <person name="Ando Y."/>
            <person name="Baba S."/>
            <person name="Ohji S."/>
            <person name="Hamada M."/>
            <person name="Tamura T."/>
            <person name="Yamazoe A."/>
            <person name="Yamazaki S."/>
            <person name="Fujita N."/>
        </authorList>
    </citation>
    <scope>NUCLEOTIDE SEQUENCE [LARGE SCALE GENOMIC DNA]</scope>
    <source>
        <strain evidence="5 6">NBRC 108250</strain>
    </source>
</reference>
<dbReference type="PANTHER" id="PTHR11559">
    <property type="entry name" value="CARBOXYLESTERASE"/>
    <property type="match status" value="1"/>
</dbReference>